<dbReference type="PANTHER" id="PTHR11851:SF134">
    <property type="entry name" value="ZINC-DEPENDENT PROTEASE"/>
    <property type="match status" value="1"/>
</dbReference>
<proteinExistence type="predicted"/>
<dbReference type="STRING" id="1121865.OMW_01980"/>
<evidence type="ECO:0000313" key="4">
    <source>
        <dbReference type="Proteomes" id="UP000014113"/>
    </source>
</evidence>
<evidence type="ECO:0000259" key="1">
    <source>
        <dbReference type="Pfam" id="PF00675"/>
    </source>
</evidence>
<feature type="domain" description="Peptidase M16 C-terminal" evidence="2">
    <location>
        <begin position="180"/>
        <end position="363"/>
    </location>
</feature>
<dbReference type="NCBIfam" id="NF047421">
    <property type="entry name" value="YfmH_fam"/>
    <property type="match status" value="1"/>
</dbReference>
<dbReference type="SUPFAM" id="SSF63411">
    <property type="entry name" value="LuxS/MPP-like metallohydrolase"/>
    <property type="match status" value="2"/>
</dbReference>
<dbReference type="EMBL" id="ASWJ01000011">
    <property type="protein sequence ID" value="EOW79964.1"/>
    <property type="molecule type" value="Genomic_DNA"/>
</dbReference>
<dbReference type="RefSeq" id="WP_016184086.1">
    <property type="nucleotide sequence ID" value="NZ_JXKI01000012.1"/>
</dbReference>
<reference evidence="3 4" key="1">
    <citation type="submission" date="2013-03" db="EMBL/GenBank/DDBJ databases">
        <title>The Genome Sequence of Enterococcus columbae ATCC_51263 (PacBio/Illumina hybrid assembly).</title>
        <authorList>
            <consortium name="The Broad Institute Genomics Platform"/>
            <consortium name="The Broad Institute Genome Sequencing Center for Infectious Disease"/>
            <person name="Earl A."/>
            <person name="Russ C."/>
            <person name="Gilmore M."/>
            <person name="Surin D."/>
            <person name="Walker B."/>
            <person name="Young S."/>
            <person name="Zeng Q."/>
            <person name="Gargeya S."/>
            <person name="Fitzgerald M."/>
            <person name="Haas B."/>
            <person name="Abouelleil A."/>
            <person name="Allen A.W."/>
            <person name="Alvarado L."/>
            <person name="Arachchi H.M."/>
            <person name="Berlin A.M."/>
            <person name="Chapman S.B."/>
            <person name="Gainer-Dewar J."/>
            <person name="Goldberg J."/>
            <person name="Griggs A."/>
            <person name="Gujja S."/>
            <person name="Hansen M."/>
            <person name="Howarth C."/>
            <person name="Imamovic A."/>
            <person name="Ireland A."/>
            <person name="Larimer J."/>
            <person name="McCowan C."/>
            <person name="Murphy C."/>
            <person name="Pearson M."/>
            <person name="Poon T.W."/>
            <person name="Priest M."/>
            <person name="Roberts A."/>
            <person name="Saif S."/>
            <person name="Shea T."/>
            <person name="Sisk P."/>
            <person name="Sykes S."/>
            <person name="Wortman J."/>
            <person name="Nusbaum C."/>
            <person name="Birren B."/>
        </authorList>
    </citation>
    <scope>NUCLEOTIDE SEQUENCE [LARGE SCALE GENOMIC DNA]</scope>
    <source>
        <strain evidence="3 4">ATCC 51263</strain>
    </source>
</reference>
<evidence type="ECO:0000259" key="2">
    <source>
        <dbReference type="Pfam" id="PF05193"/>
    </source>
</evidence>
<dbReference type="Pfam" id="PF00675">
    <property type="entry name" value="Peptidase_M16"/>
    <property type="match status" value="1"/>
</dbReference>
<dbReference type="Proteomes" id="UP000014113">
    <property type="component" value="Unassembled WGS sequence"/>
</dbReference>
<dbReference type="PATRIC" id="fig|1121865.3.peg.1926"/>
<keyword evidence="4" id="KW-1185">Reference proteome</keyword>
<dbReference type="OrthoDB" id="9811314at2"/>
<dbReference type="eggNOG" id="COG0612">
    <property type="taxonomic scope" value="Bacteria"/>
</dbReference>
<comment type="caution">
    <text evidence="3">The sequence shown here is derived from an EMBL/GenBank/DDBJ whole genome shotgun (WGS) entry which is preliminary data.</text>
</comment>
<dbReference type="Pfam" id="PF05193">
    <property type="entry name" value="Peptidase_M16_C"/>
    <property type="match status" value="1"/>
</dbReference>
<dbReference type="InterPro" id="IPR050361">
    <property type="entry name" value="MPP/UQCRC_Complex"/>
</dbReference>
<dbReference type="InterPro" id="IPR011765">
    <property type="entry name" value="Pept_M16_N"/>
</dbReference>
<dbReference type="PANTHER" id="PTHR11851">
    <property type="entry name" value="METALLOPROTEASE"/>
    <property type="match status" value="1"/>
</dbReference>
<sequence length="436" mass="50160">MIKKEYAQINETLYTEVLPNGLKVYLLPKMGFHKTYGLFTTNYGSIDNYFGYENEALHQVPDGIAHFLEHKMFEKEEGDVFQIFGQQGASANAFTSFTRTSYLFSATDRIKDNLVTLLDFVQAPYFTKETVEKEKGIIGQEIQMYDDDPNWRQFFGMLRNLYPNHPVGIDIAGTVESIADITAEDLYLCYHTFYHPSNMTLFIVGNIDVEEVMQWVRDNQAAKTFAPIRPIERIFPEDSYDTIKPYDQLAMPISRPKTVLGIKGLQQKLPSDAKEKMIFRSALHLLFQMLLGNTSANFLRLYNQGIIDDTFGFEFNLDRAFHFADFSTDTDDPATFEKEIRAILLNYRQDPEVNEANLALLKKKTLGKYFQSLNSLEHIANQFTQDLFGEYTLFDMPEIIQSLTLADLYRAAEVFIVPQAFSRFDLIPLVTAENAE</sequence>
<gene>
    <name evidence="3" type="ORF">I568_02315</name>
</gene>
<dbReference type="AlphaFoldDB" id="S0KG17"/>
<protein>
    <submittedName>
        <fullName evidence="3">M16 family peptidase</fullName>
    </submittedName>
</protein>
<organism evidence="3 4">
    <name type="scientific">Enterococcus columbae DSM 7374 = ATCC 51263</name>
    <dbReference type="NCBI Taxonomy" id="1121865"/>
    <lineage>
        <taxon>Bacteria</taxon>
        <taxon>Bacillati</taxon>
        <taxon>Bacillota</taxon>
        <taxon>Bacilli</taxon>
        <taxon>Lactobacillales</taxon>
        <taxon>Enterococcaceae</taxon>
        <taxon>Enterococcus</taxon>
    </lineage>
</organism>
<dbReference type="Gene3D" id="3.30.830.10">
    <property type="entry name" value="Metalloenzyme, LuxS/M16 peptidase-like"/>
    <property type="match status" value="2"/>
</dbReference>
<dbReference type="InterPro" id="IPR007863">
    <property type="entry name" value="Peptidase_M16_C"/>
</dbReference>
<dbReference type="InterPro" id="IPR011249">
    <property type="entry name" value="Metalloenz_LuxS/M16"/>
</dbReference>
<evidence type="ECO:0000313" key="3">
    <source>
        <dbReference type="EMBL" id="EOW79964.1"/>
    </source>
</evidence>
<accession>S0KG17</accession>
<name>S0KG17_9ENTE</name>
<dbReference type="GO" id="GO:0046872">
    <property type="term" value="F:metal ion binding"/>
    <property type="evidence" value="ECO:0007669"/>
    <property type="project" value="InterPro"/>
</dbReference>
<dbReference type="MEROPS" id="M16.A20"/>
<feature type="domain" description="Peptidase M16 N-terminal" evidence="1">
    <location>
        <begin position="62"/>
        <end position="174"/>
    </location>
</feature>